<gene>
    <name evidence="1" type="ordered locus">HCH_04034</name>
</gene>
<evidence type="ECO:0000313" key="2">
    <source>
        <dbReference type="Proteomes" id="UP000000238"/>
    </source>
</evidence>
<keyword evidence="2" id="KW-1185">Reference proteome</keyword>
<sequence length="119" mass="13707">MITYIYWIFVLALAGGTLYLLGVKLKQWIPAAVVSGVILVVCASFYYFYLQQMFVKRWGGTMSLSVPEGMQHVAATWKDDNMWIENYDPKTNTCYFQEYSRGAMLEGKVVIKNCNPVRR</sequence>
<dbReference type="AlphaFoldDB" id="Q2SF25"/>
<dbReference type="HOGENOM" id="CLU_144601_0_0_6"/>
<dbReference type="RefSeq" id="WP_011397816.1">
    <property type="nucleotide sequence ID" value="NC_007645.1"/>
</dbReference>
<reference evidence="1 2" key="1">
    <citation type="journal article" date="2005" name="Nucleic Acids Res.">
        <title>Genomic blueprint of Hahella chejuensis, a marine microbe producing an algicidal agent.</title>
        <authorList>
            <person name="Jeong H."/>
            <person name="Yim J.H."/>
            <person name="Lee C."/>
            <person name="Choi S.-H."/>
            <person name="Park Y.K."/>
            <person name="Yoon S.H."/>
            <person name="Hur C.-G."/>
            <person name="Kang H.-Y."/>
            <person name="Kim D."/>
            <person name="Lee H.H."/>
            <person name="Park K.H."/>
            <person name="Park S.-H."/>
            <person name="Park H.-S."/>
            <person name="Lee H.K."/>
            <person name="Oh T.K."/>
            <person name="Kim J.F."/>
        </authorList>
    </citation>
    <scope>NUCLEOTIDE SEQUENCE [LARGE SCALE GENOMIC DNA]</scope>
    <source>
        <strain evidence="1 2">KCTC 2396</strain>
    </source>
</reference>
<name>Q2SF25_HAHCH</name>
<protein>
    <submittedName>
        <fullName evidence="1">Uncharacterized protein</fullName>
    </submittedName>
</protein>
<evidence type="ECO:0000313" key="1">
    <source>
        <dbReference type="EMBL" id="ABC30749.1"/>
    </source>
</evidence>
<accession>Q2SF25</accession>
<organism evidence="1 2">
    <name type="scientific">Hahella chejuensis (strain KCTC 2396)</name>
    <dbReference type="NCBI Taxonomy" id="349521"/>
    <lineage>
        <taxon>Bacteria</taxon>
        <taxon>Pseudomonadati</taxon>
        <taxon>Pseudomonadota</taxon>
        <taxon>Gammaproteobacteria</taxon>
        <taxon>Oceanospirillales</taxon>
        <taxon>Hahellaceae</taxon>
        <taxon>Hahella</taxon>
    </lineage>
</organism>
<dbReference type="KEGG" id="hch:HCH_04034"/>
<proteinExistence type="predicted"/>
<dbReference type="eggNOG" id="ENOG5032U9Z">
    <property type="taxonomic scope" value="Bacteria"/>
</dbReference>
<dbReference type="EMBL" id="CP000155">
    <property type="protein sequence ID" value="ABC30749.1"/>
    <property type="molecule type" value="Genomic_DNA"/>
</dbReference>
<dbReference type="OrthoDB" id="5735142at2"/>
<dbReference type="Proteomes" id="UP000000238">
    <property type="component" value="Chromosome"/>
</dbReference>